<keyword evidence="2" id="KW-1185">Reference proteome</keyword>
<dbReference type="eggNOG" id="ENOG5033HYM">
    <property type="taxonomic scope" value="Bacteria"/>
</dbReference>
<dbReference type="AlphaFoldDB" id="W7YQU9"/>
<proteinExistence type="predicted"/>
<name>W7YQU9_9BACT</name>
<reference evidence="1 2" key="1">
    <citation type="journal article" date="2014" name="Genome Announc.">
        <title>Draft Genome Sequence of Cytophaga fermentans JCM 21142T, a Facultative Anaerobe Isolated from Marine Mud.</title>
        <authorList>
            <person name="Starns D."/>
            <person name="Oshima K."/>
            <person name="Suda W."/>
            <person name="Iino T."/>
            <person name="Yuki M."/>
            <person name="Inoue J."/>
            <person name="Kitamura K."/>
            <person name="Iida T."/>
            <person name="Darby A."/>
            <person name="Hattori M."/>
            <person name="Ohkuma M."/>
        </authorList>
    </citation>
    <scope>NUCLEOTIDE SEQUENCE [LARGE SCALE GENOMIC DNA]</scope>
    <source>
        <strain evidence="1 2">JCM 21142</strain>
    </source>
</reference>
<dbReference type="Proteomes" id="UP000019402">
    <property type="component" value="Unassembled WGS sequence"/>
</dbReference>
<accession>W7YQU9</accession>
<dbReference type="STRING" id="869213.GCA_000517085_03945"/>
<gene>
    <name evidence="1" type="ORF">JCM21142_93527</name>
</gene>
<protein>
    <submittedName>
        <fullName evidence="1">Uncharacterized protein</fullName>
    </submittedName>
</protein>
<dbReference type="RefSeq" id="WP_027473264.1">
    <property type="nucleotide sequence ID" value="NZ_BAMD01000056.1"/>
</dbReference>
<evidence type="ECO:0000313" key="2">
    <source>
        <dbReference type="Proteomes" id="UP000019402"/>
    </source>
</evidence>
<dbReference type="OrthoDB" id="1257453at2"/>
<dbReference type="EMBL" id="BAMD01000056">
    <property type="protein sequence ID" value="GAF04809.1"/>
    <property type="molecule type" value="Genomic_DNA"/>
</dbReference>
<comment type="caution">
    <text evidence="1">The sequence shown here is derived from an EMBL/GenBank/DDBJ whole genome shotgun (WGS) entry which is preliminary data.</text>
</comment>
<evidence type="ECO:0000313" key="1">
    <source>
        <dbReference type="EMBL" id="GAF04809.1"/>
    </source>
</evidence>
<organism evidence="1 2">
    <name type="scientific">Saccharicrinis fermentans DSM 9555 = JCM 21142</name>
    <dbReference type="NCBI Taxonomy" id="869213"/>
    <lineage>
        <taxon>Bacteria</taxon>
        <taxon>Pseudomonadati</taxon>
        <taxon>Bacteroidota</taxon>
        <taxon>Bacteroidia</taxon>
        <taxon>Marinilabiliales</taxon>
        <taxon>Marinilabiliaceae</taxon>
        <taxon>Saccharicrinis</taxon>
    </lineage>
</organism>
<sequence length="193" mass="22974">MEFYNVELSKDIKSLCVEDFDINIWYDANRIKNILKCLFFNNDTIFFSFRREEDLTSDKELERLRISIIETFNKYGEYVFLKKLDEARFDSVARIDVSDFTFEFMFDIWKYFYSCTFFIPTEGFSFSDYISFQKKIKFQDKGGEKLLSKRYSDFGCIKGLGGDSLIVSYRKDFQLPDLKKAASETPDINQVFK</sequence>